<evidence type="ECO:0000313" key="8">
    <source>
        <dbReference type="EMBL" id="ARF08801.1"/>
    </source>
</evidence>
<evidence type="ECO:0000256" key="2">
    <source>
        <dbReference type="ARBA" id="ARBA00012486"/>
    </source>
</evidence>
<dbReference type="InterPro" id="IPR008883">
    <property type="entry name" value="UEV_N"/>
</dbReference>
<dbReference type="InterPro" id="IPR012317">
    <property type="entry name" value="Poly(ADP-ribose)pol_cat_dom"/>
</dbReference>
<dbReference type="Pfam" id="PF05743">
    <property type="entry name" value="UEV"/>
    <property type="match status" value="1"/>
</dbReference>
<dbReference type="EC" id="2.3.2.23" evidence="2"/>
<dbReference type="UniPathway" id="UPA00143"/>
<evidence type="ECO:0000256" key="6">
    <source>
        <dbReference type="ARBA" id="ARBA00023027"/>
    </source>
</evidence>
<dbReference type="GO" id="GO:0003950">
    <property type="term" value="F:NAD+ poly-ADP-ribosyltransferase activity"/>
    <property type="evidence" value="ECO:0007669"/>
    <property type="project" value="InterPro"/>
</dbReference>
<dbReference type="Gene3D" id="3.90.228.10">
    <property type="match status" value="1"/>
</dbReference>
<evidence type="ECO:0000256" key="1">
    <source>
        <dbReference type="ARBA" id="ARBA00004906"/>
    </source>
</evidence>
<keyword evidence="6" id="KW-0520">NAD</keyword>
<dbReference type="SUPFAM" id="SSF54495">
    <property type="entry name" value="UBC-like"/>
    <property type="match status" value="1"/>
</dbReference>
<reference evidence="8" key="1">
    <citation type="journal article" date="2017" name="Science">
        <title>Giant viruses with an expanded complement of translation system components.</title>
        <authorList>
            <person name="Schulz F."/>
            <person name="Yutin N."/>
            <person name="Ivanova N.N."/>
            <person name="Ortega D.R."/>
            <person name="Lee T.K."/>
            <person name="Vierheilig J."/>
            <person name="Daims H."/>
            <person name="Horn M."/>
            <person name="Wagner M."/>
            <person name="Jensen G.J."/>
            <person name="Kyrpides N.C."/>
            <person name="Koonin E.V."/>
            <person name="Woyke T."/>
        </authorList>
    </citation>
    <scope>NUCLEOTIDE SEQUENCE</scope>
    <source>
        <strain evidence="8">CTV1</strain>
    </source>
</reference>
<evidence type="ECO:0000259" key="7">
    <source>
        <dbReference type="PROSITE" id="PS50127"/>
    </source>
</evidence>
<evidence type="ECO:0000256" key="3">
    <source>
        <dbReference type="ARBA" id="ARBA00022676"/>
    </source>
</evidence>
<feature type="domain" description="UBC core" evidence="7">
    <location>
        <begin position="364"/>
        <end position="523"/>
    </location>
</feature>
<dbReference type="PANTHER" id="PTHR21328">
    <property type="entry name" value="POLY ADP-RIBOSE POLYMERASE FAMILY, MEMBER PARP"/>
    <property type="match status" value="1"/>
</dbReference>
<dbReference type="Pfam" id="PF00644">
    <property type="entry name" value="PARP"/>
    <property type="match status" value="1"/>
</dbReference>
<dbReference type="InterPro" id="IPR016135">
    <property type="entry name" value="UBQ-conjugating_enzyme/RWD"/>
</dbReference>
<dbReference type="GO" id="GO:0016567">
    <property type="term" value="P:protein ubiquitination"/>
    <property type="evidence" value="ECO:0007669"/>
    <property type="project" value="UniProtKB-UniPathway"/>
</dbReference>
<dbReference type="EMBL" id="KY684083">
    <property type="protein sequence ID" value="ARF08801.1"/>
    <property type="molecule type" value="Genomic_DNA"/>
</dbReference>
<evidence type="ECO:0000256" key="5">
    <source>
        <dbReference type="ARBA" id="ARBA00022695"/>
    </source>
</evidence>
<name>A0A1V0SAU1_9VIRU</name>
<dbReference type="Gene3D" id="3.10.110.10">
    <property type="entry name" value="Ubiquitin Conjugating Enzyme"/>
    <property type="match status" value="1"/>
</dbReference>
<accession>A0A1V0SAU1</accession>
<keyword evidence="3" id="KW-0328">Glycosyltransferase</keyword>
<keyword evidence="5" id="KW-0548">Nucleotidyltransferase</keyword>
<evidence type="ECO:0000256" key="4">
    <source>
        <dbReference type="ARBA" id="ARBA00022679"/>
    </source>
</evidence>
<dbReference type="PROSITE" id="PS50127">
    <property type="entry name" value="UBC_2"/>
    <property type="match status" value="1"/>
</dbReference>
<comment type="pathway">
    <text evidence="1">Protein modification; protein ubiquitination.</text>
</comment>
<dbReference type="InterPro" id="IPR000608">
    <property type="entry name" value="UBC"/>
</dbReference>
<protein>
    <recommendedName>
        <fullName evidence="2">E2 ubiquitin-conjugating enzyme</fullName>
        <ecNumber evidence="2">2.3.2.23</ecNumber>
    </recommendedName>
</protein>
<dbReference type="GO" id="GO:0015031">
    <property type="term" value="P:protein transport"/>
    <property type="evidence" value="ECO:0007669"/>
    <property type="project" value="InterPro"/>
</dbReference>
<keyword evidence="4" id="KW-0808">Transferase</keyword>
<dbReference type="SUPFAM" id="SSF56399">
    <property type="entry name" value="ADP-ribosylation"/>
    <property type="match status" value="1"/>
</dbReference>
<gene>
    <name evidence="8" type="ORF">Catovirus_1_851</name>
</gene>
<dbReference type="InterPro" id="IPR051838">
    <property type="entry name" value="ARTD_PARP"/>
</dbReference>
<proteinExistence type="predicted"/>
<dbReference type="GO" id="GO:0061631">
    <property type="term" value="F:ubiquitin conjugating enzyme activity"/>
    <property type="evidence" value="ECO:0007669"/>
    <property type="project" value="UniProtKB-EC"/>
</dbReference>
<dbReference type="GO" id="GO:0016779">
    <property type="term" value="F:nucleotidyltransferase activity"/>
    <property type="evidence" value="ECO:0007669"/>
    <property type="project" value="UniProtKB-KW"/>
</dbReference>
<sequence>MKDIINIINWPNNINVSVRDNRIILNNSELNIILNYEKENDAYIFSTDIKSNQLTEHLLRICKINDVYTCDELYDVFCTISQKINDIYKYCTICGKYDQNLMNEPTYCSDKCKNKFYGLCTNNIVIENFNNDRLIFELLLETVLYALESANKQQKFKPFPPTFENFNEIENILNHTTKKDILSHICNAGNDCELFQKIGAKVYTMLKFMIMSNNLKLKSQRVVDVDNKKDLKIGEDVICFEILHDIVKNESFNVQVPEFLYHGSDIANWYSIMRNGLKNYSGTAQMTHGAAYGNGIYFSDSAQMSNSYTHTNIKNSNFRIIGVAQVLDRKSFMKSTNIYVVPDENKVLLKYLIVIPVNKVNITNFSNFIIQREKEIRESTHDMINIVIKRLSREMMSVQNKYTIETIQLNNKIVWDVMFKKQNYNIIISIIFFSSYPHDPPIIMIKSPKISIEKNDCIFDNGVIMLKCLTPKNWNPKNKIINVLNQIESLINKFDIKVINNDEYDYLTTITTYDKLLKTNNLY</sequence>
<organism evidence="8">
    <name type="scientific">Catovirus CTV1</name>
    <dbReference type="NCBI Taxonomy" id="1977631"/>
    <lineage>
        <taxon>Viruses</taxon>
        <taxon>Varidnaviria</taxon>
        <taxon>Bamfordvirae</taxon>
        <taxon>Nucleocytoviricota</taxon>
        <taxon>Megaviricetes</taxon>
        <taxon>Imitervirales</taxon>
        <taxon>Mimiviridae</taxon>
        <taxon>Klosneuvirinae</taxon>
        <taxon>Catovirus</taxon>
    </lineage>
</organism>